<evidence type="ECO:0000313" key="2">
    <source>
        <dbReference type="Proteomes" id="UP000662314"/>
    </source>
</evidence>
<dbReference type="RefSeq" id="WP_214430768.1">
    <property type="nucleotide sequence ID" value="NZ_CAWPUQ010000284.1"/>
</dbReference>
<sequence length="78" mass="7941">MTGETALLVGFPSEATCVGGFPTPLATTGGTPARQWLDLSKVASGDCVSASGSDAGASPFGDWVKSLFVSRFARLLMS</sequence>
<dbReference type="Proteomes" id="UP000662314">
    <property type="component" value="Unassembled WGS sequence"/>
</dbReference>
<gene>
    <name evidence="1" type="ORF">I8752_02570</name>
</gene>
<dbReference type="EMBL" id="JAECZA010000005">
    <property type="protein sequence ID" value="MBH8571932.1"/>
    <property type="molecule type" value="Genomic_DNA"/>
</dbReference>
<name>A0A8J7I3T6_9NOST</name>
<comment type="caution">
    <text evidence="1">The sequence shown here is derived from an EMBL/GenBank/DDBJ whole genome shotgun (WGS) entry which is preliminary data.</text>
</comment>
<proteinExistence type="predicted"/>
<accession>A0A8J7I3T6</accession>
<reference evidence="1 2" key="1">
    <citation type="journal article" date="2021" name="Int. J. Syst. Evol. Microbiol.">
        <title>Amazonocrinis nigriterrae gen. nov., sp. nov., Atlanticothrix silvestris gen. nov., sp. nov. and Dendronalium phyllosphericum gen. nov., sp. nov., nostocacean cyanobacteria from Brazilian environments.</title>
        <authorList>
            <person name="Alvarenga D.O."/>
            <person name="Andreote A.P.D."/>
            <person name="Branco L.H.Z."/>
            <person name="Delbaje E."/>
            <person name="Cruz R.B."/>
            <person name="Varani A.M."/>
            <person name="Fiore M.F."/>
        </authorList>
    </citation>
    <scope>NUCLEOTIDE SEQUENCE [LARGE SCALE GENOMIC DNA]</scope>
    <source>
        <strain evidence="1 2">CENA369</strain>
    </source>
</reference>
<evidence type="ECO:0000313" key="1">
    <source>
        <dbReference type="EMBL" id="MBH8571932.1"/>
    </source>
</evidence>
<protein>
    <submittedName>
        <fullName evidence="1">Uncharacterized protein</fullName>
    </submittedName>
</protein>
<keyword evidence="2" id="KW-1185">Reference proteome</keyword>
<organism evidence="1 2">
    <name type="scientific">Dendronalium phyllosphericum CENA369</name>
    <dbReference type="NCBI Taxonomy" id="1725256"/>
    <lineage>
        <taxon>Bacteria</taxon>
        <taxon>Bacillati</taxon>
        <taxon>Cyanobacteriota</taxon>
        <taxon>Cyanophyceae</taxon>
        <taxon>Nostocales</taxon>
        <taxon>Nostocaceae</taxon>
        <taxon>Dendronalium</taxon>
        <taxon>Dendronalium phyllosphericum</taxon>
    </lineage>
</organism>
<dbReference type="AlphaFoldDB" id="A0A8J7I3T6"/>